<proteinExistence type="predicted"/>
<protein>
    <submittedName>
        <fullName evidence="1">Uncharacterized protein</fullName>
    </submittedName>
</protein>
<reference evidence="1 2" key="1">
    <citation type="submission" date="2024-04" db="EMBL/GenBank/DDBJ databases">
        <title>Tritrichomonas musculus Genome.</title>
        <authorList>
            <person name="Alves-Ferreira E."/>
            <person name="Grigg M."/>
            <person name="Lorenzi H."/>
            <person name="Galac M."/>
        </authorList>
    </citation>
    <scope>NUCLEOTIDE SEQUENCE [LARGE SCALE GENOMIC DNA]</scope>
    <source>
        <strain evidence="1 2">EAF2021</strain>
    </source>
</reference>
<sequence length="131" mass="15342">MGKGKTVTAKVAELIWETDIKGNKGEAKRLCESLGYKKTKYYKIINNEGEVNDTSYSRSKRWSPQQIDACIGFIENINPQVTLQDLHDIFVSQFNYPDISVSTLKLFTQFNQMRNDPFNKIKRRNYSNWFF</sequence>
<gene>
    <name evidence="1" type="ORF">M9Y10_001748</name>
</gene>
<keyword evidence="2" id="KW-1185">Reference proteome</keyword>
<accession>A0ABR2L9J4</accession>
<name>A0ABR2L9J4_9EUKA</name>
<evidence type="ECO:0000313" key="1">
    <source>
        <dbReference type="EMBL" id="KAK8899432.1"/>
    </source>
</evidence>
<organism evidence="1 2">
    <name type="scientific">Tritrichomonas musculus</name>
    <dbReference type="NCBI Taxonomy" id="1915356"/>
    <lineage>
        <taxon>Eukaryota</taxon>
        <taxon>Metamonada</taxon>
        <taxon>Parabasalia</taxon>
        <taxon>Tritrichomonadida</taxon>
        <taxon>Tritrichomonadidae</taxon>
        <taxon>Tritrichomonas</taxon>
    </lineage>
</organism>
<dbReference type="Proteomes" id="UP001470230">
    <property type="component" value="Unassembled WGS sequence"/>
</dbReference>
<comment type="caution">
    <text evidence="1">The sequence shown here is derived from an EMBL/GenBank/DDBJ whole genome shotgun (WGS) entry which is preliminary data.</text>
</comment>
<evidence type="ECO:0000313" key="2">
    <source>
        <dbReference type="Proteomes" id="UP001470230"/>
    </source>
</evidence>
<dbReference type="EMBL" id="JAPFFF010000001">
    <property type="protein sequence ID" value="KAK8899432.1"/>
    <property type="molecule type" value="Genomic_DNA"/>
</dbReference>